<dbReference type="Pfam" id="PF22422">
    <property type="entry name" value="MGH1-like_GH"/>
    <property type="match status" value="1"/>
</dbReference>
<dbReference type="Pfam" id="PF06439">
    <property type="entry name" value="3keto-disac_hyd"/>
    <property type="match status" value="1"/>
</dbReference>
<evidence type="ECO:0000256" key="1">
    <source>
        <dbReference type="SAM" id="SignalP"/>
    </source>
</evidence>
<dbReference type="GO" id="GO:0005975">
    <property type="term" value="P:carbohydrate metabolic process"/>
    <property type="evidence" value="ECO:0007669"/>
    <property type="project" value="InterPro"/>
</dbReference>
<dbReference type="InterPro" id="IPR005084">
    <property type="entry name" value="CBM6"/>
</dbReference>
<evidence type="ECO:0000313" key="5">
    <source>
        <dbReference type="Proteomes" id="UP000182719"/>
    </source>
</evidence>
<dbReference type="Gene3D" id="2.60.120.260">
    <property type="entry name" value="Galactose-binding domain-like"/>
    <property type="match status" value="2"/>
</dbReference>
<dbReference type="InterPro" id="IPR008979">
    <property type="entry name" value="Galactose-bd-like_sf"/>
</dbReference>
<feature type="domain" description="F5/8 type C" evidence="2">
    <location>
        <begin position="532"/>
        <end position="683"/>
    </location>
</feature>
<dbReference type="PROSITE" id="PS50022">
    <property type="entry name" value="FA58C_3"/>
    <property type="match status" value="1"/>
</dbReference>
<evidence type="ECO:0000259" key="3">
    <source>
        <dbReference type="PROSITE" id="PS51175"/>
    </source>
</evidence>
<dbReference type="Proteomes" id="UP000182719">
    <property type="component" value="Unassembled WGS sequence"/>
</dbReference>
<dbReference type="AlphaFoldDB" id="A0A1H7SUM5"/>
<dbReference type="SUPFAM" id="SSF49899">
    <property type="entry name" value="Concanavalin A-like lectins/glucanases"/>
    <property type="match status" value="1"/>
</dbReference>
<dbReference type="InterPro" id="IPR010496">
    <property type="entry name" value="AL/BT2_dom"/>
</dbReference>
<dbReference type="GO" id="GO:0016787">
    <property type="term" value="F:hydrolase activity"/>
    <property type="evidence" value="ECO:0007669"/>
    <property type="project" value="InterPro"/>
</dbReference>
<dbReference type="Pfam" id="PF00754">
    <property type="entry name" value="F5_F8_type_C"/>
    <property type="match status" value="1"/>
</dbReference>
<evidence type="ECO:0000259" key="2">
    <source>
        <dbReference type="PROSITE" id="PS50022"/>
    </source>
</evidence>
<dbReference type="CDD" id="cd04081">
    <property type="entry name" value="CBM35_galactosidase-like"/>
    <property type="match status" value="1"/>
</dbReference>
<proteinExistence type="predicted"/>
<dbReference type="SUPFAM" id="SSF48208">
    <property type="entry name" value="Six-hairpin glycosidases"/>
    <property type="match status" value="1"/>
</dbReference>
<reference evidence="5" key="1">
    <citation type="submission" date="2016-10" db="EMBL/GenBank/DDBJ databases">
        <authorList>
            <person name="Varghese N."/>
            <person name="Submissions S."/>
        </authorList>
    </citation>
    <scope>NUCLEOTIDE SEQUENCE [LARGE SCALE GENOMIC DNA]</scope>
    <source>
        <strain evidence="5">DSM 17044</strain>
    </source>
</reference>
<feature type="domain" description="CBM6" evidence="3">
    <location>
        <begin position="856"/>
        <end position="977"/>
    </location>
</feature>
<name>A0A1H7SUM5_STIAU</name>
<keyword evidence="1" id="KW-0732">Signal</keyword>
<dbReference type="RefSeq" id="WP_083423250.1">
    <property type="nucleotide sequence ID" value="NZ_FOAP01000008.1"/>
</dbReference>
<dbReference type="PROSITE" id="PS51175">
    <property type="entry name" value="CBM6"/>
    <property type="match status" value="1"/>
</dbReference>
<feature type="signal peptide" evidence="1">
    <location>
        <begin position="1"/>
        <end position="22"/>
    </location>
</feature>
<dbReference type="InterPro" id="IPR000421">
    <property type="entry name" value="FA58C"/>
</dbReference>
<organism evidence="4 5">
    <name type="scientific">Stigmatella aurantiaca</name>
    <dbReference type="NCBI Taxonomy" id="41"/>
    <lineage>
        <taxon>Bacteria</taxon>
        <taxon>Pseudomonadati</taxon>
        <taxon>Myxococcota</taxon>
        <taxon>Myxococcia</taxon>
        <taxon>Myxococcales</taxon>
        <taxon>Cystobacterineae</taxon>
        <taxon>Archangiaceae</taxon>
        <taxon>Stigmatella</taxon>
    </lineage>
</organism>
<protein>
    <recommendedName>
        <fullName evidence="6">Carbohydrate binding module (Family 6)</fullName>
    </recommendedName>
</protein>
<dbReference type="InterPro" id="IPR054491">
    <property type="entry name" value="MGH1-like_GH"/>
</dbReference>
<accession>A0A1H7SUM5</accession>
<dbReference type="EMBL" id="FOAP01000008">
    <property type="protein sequence ID" value="SEL76342.1"/>
    <property type="molecule type" value="Genomic_DNA"/>
</dbReference>
<dbReference type="InterPro" id="IPR008928">
    <property type="entry name" value="6-hairpin_glycosidase_sf"/>
</dbReference>
<evidence type="ECO:0008006" key="6">
    <source>
        <dbReference type="Google" id="ProtNLM"/>
    </source>
</evidence>
<dbReference type="InterPro" id="IPR005194">
    <property type="entry name" value="Glyco_hydro_65_C"/>
</dbReference>
<dbReference type="Gene3D" id="2.60.120.560">
    <property type="entry name" value="Exo-inulinase, domain 1"/>
    <property type="match status" value="1"/>
</dbReference>
<dbReference type="Pfam" id="PF03633">
    <property type="entry name" value="Glyco_hydro_65C"/>
    <property type="match status" value="1"/>
</dbReference>
<sequence>MSRHPLQPLAVLGLLMASPVLAAEEESAPRSTPGIQAVTGTQFLNPDAFLGGYQDPAWYKKNIPFFEAPDRQIQDVYYYRWYALLQHLRYATPGVGYIINEFVNAVWYSQKFDTISAAAGHHIYEARWLRDPRYLDDYQTFWMRGGGSARQYSFWAADSYYARYLVNGDAAFVKDLLPELIENFEAWSDHYEPANGLYWQVPVWDASEFTISSYQTNDPYHGGTGYRPSLNAYQYGDAMAISRIARLTGDAVLESRYLGRAAAIKATTQQKLWDPSRKFFFHMMRNNQAQNYPYPEGTLLDGREHFGFVPWYFNMPDPAYSEAWTALMDPQGFAATYGPTTAERRHRLFMKDAMAGCCRWSGVSWPFATSQVITAMANLLNNYSQPYVTRDDYFKVLKGYTVSQYKNGRPYVAEALHPDTGQWIYDGVGHSEHYNHSSYNDLVISGLVGIRPRADNTFEVNPLVPSTWAYFLLENVPYHGHLMTVLYDRDGTRYGQGKGLRVYQDGAFLGSAATLQRLTLPMAAPLPQERPARLENFAANAYATGYPVASASYTASIDDAQRAIDGRIYYDDIPNSRWTNYQSPNASDWLAVDFGTVRSVNQVRLHIYDDGGGVKAPASYDVQALNGSAWVSIAGQSKSPATPVGDAPNQVTFPAVSTRKIRVVFQNPSGAKVGVTELEAWGPAPSTFTDTFDANAARWTPYGGSWSATGGQYAVAASGGKAIAQSTRFSDFTLSARVTVTSAGDAGLLFRVTNPETGNDAHNGYYVGLVSGTGEVVLGKMNGAWQQLKSAPAAVQLNKTHLLKVVAQQGTLHVYVDDLNTPKLTFEDTTFLDGAIGLRSYQAAARFDDLQVSSRLLAEAESGTLTHILVKPSADASGGQFVGEIDHADSAVELRGLTVAKAGRYTVRITYANGTGGTSSHGLSVNGAAPQQVFYAPTAGWARFGTVSAGVTLRAGTNTLRFTKGEQFAELDVIEIIPRL</sequence>
<dbReference type="Gene3D" id="1.50.10.10">
    <property type="match status" value="1"/>
</dbReference>
<dbReference type="InterPro" id="IPR013320">
    <property type="entry name" value="ConA-like_dom_sf"/>
</dbReference>
<dbReference type="SUPFAM" id="SSF49785">
    <property type="entry name" value="Galactose-binding domain-like"/>
    <property type="match status" value="2"/>
</dbReference>
<gene>
    <name evidence="4" type="ORF">SAMN05444354_108145</name>
</gene>
<dbReference type="GO" id="GO:0030246">
    <property type="term" value="F:carbohydrate binding"/>
    <property type="evidence" value="ECO:0007669"/>
    <property type="project" value="InterPro"/>
</dbReference>
<keyword evidence="5" id="KW-1185">Reference proteome</keyword>
<dbReference type="InterPro" id="IPR012341">
    <property type="entry name" value="6hp_glycosidase-like_sf"/>
</dbReference>
<evidence type="ECO:0000313" key="4">
    <source>
        <dbReference type="EMBL" id="SEL76342.1"/>
    </source>
</evidence>
<feature type="chain" id="PRO_5010343784" description="Carbohydrate binding module (Family 6)" evidence="1">
    <location>
        <begin position="23"/>
        <end position="980"/>
    </location>
</feature>
<dbReference type="Pfam" id="PF16990">
    <property type="entry name" value="CBM_35"/>
    <property type="match status" value="1"/>
</dbReference>